<proteinExistence type="predicted"/>
<keyword evidence="1" id="KW-1133">Transmembrane helix</keyword>
<dbReference type="Proteomes" id="UP000243525">
    <property type="component" value="Unassembled WGS sequence"/>
</dbReference>
<dbReference type="AlphaFoldDB" id="A0A2T5C530"/>
<accession>A0A2T5C530</accession>
<keyword evidence="3" id="KW-1185">Reference proteome</keyword>
<gene>
    <name evidence="2" type="ORF">C8N47_103258</name>
</gene>
<feature type="transmembrane region" description="Helical" evidence="1">
    <location>
        <begin position="81"/>
        <end position="100"/>
    </location>
</feature>
<reference evidence="2 3" key="1">
    <citation type="submission" date="2018-04" db="EMBL/GenBank/DDBJ databases">
        <title>Genomic Encyclopedia of Archaeal and Bacterial Type Strains, Phase II (KMG-II): from individual species to whole genera.</title>
        <authorList>
            <person name="Goeker M."/>
        </authorList>
    </citation>
    <scope>NUCLEOTIDE SEQUENCE [LARGE SCALE GENOMIC DNA]</scope>
    <source>
        <strain evidence="2 3">DSM 28823</strain>
    </source>
</reference>
<evidence type="ECO:0000256" key="1">
    <source>
        <dbReference type="SAM" id="Phobius"/>
    </source>
</evidence>
<sequence>MENNRIKELLDRYFDGQSSLSEEQELHAYFSSGEIDAEFLPYAELFNGVSELQQDQQAPSEEQLMDYILEHEHREKSKIRYLWQTVSSIAAALLIALLVYTSQQDKTHWDDSFNDPNIAYAEATKTLHFVAAKYQAGMGQLKPVAKVSQAVKPLDNSLQRVNKGFQQVEELKQINEKLKQQ</sequence>
<protein>
    <submittedName>
        <fullName evidence="2">Uncharacterized protein</fullName>
    </submittedName>
</protein>
<name>A0A2T5C530_9BACT</name>
<keyword evidence="1" id="KW-0472">Membrane</keyword>
<organism evidence="2 3">
    <name type="scientific">Mangrovibacterium marinum</name>
    <dbReference type="NCBI Taxonomy" id="1639118"/>
    <lineage>
        <taxon>Bacteria</taxon>
        <taxon>Pseudomonadati</taxon>
        <taxon>Bacteroidota</taxon>
        <taxon>Bacteroidia</taxon>
        <taxon>Marinilabiliales</taxon>
        <taxon>Prolixibacteraceae</taxon>
        <taxon>Mangrovibacterium</taxon>
    </lineage>
</organism>
<dbReference type="RefSeq" id="WP_107821336.1">
    <property type="nucleotide sequence ID" value="NZ_OY782574.1"/>
</dbReference>
<evidence type="ECO:0000313" key="2">
    <source>
        <dbReference type="EMBL" id="PTN09961.1"/>
    </source>
</evidence>
<comment type="caution">
    <text evidence="2">The sequence shown here is derived from an EMBL/GenBank/DDBJ whole genome shotgun (WGS) entry which is preliminary data.</text>
</comment>
<evidence type="ECO:0000313" key="3">
    <source>
        <dbReference type="Proteomes" id="UP000243525"/>
    </source>
</evidence>
<dbReference type="EMBL" id="QAAD01000003">
    <property type="protein sequence ID" value="PTN09961.1"/>
    <property type="molecule type" value="Genomic_DNA"/>
</dbReference>
<dbReference type="OrthoDB" id="1040322at2"/>
<keyword evidence="1" id="KW-0812">Transmembrane</keyword>